<gene>
    <name evidence="2" type="ORF">PBRASI_LOCUS3102</name>
</gene>
<sequence>MPPTRTQSKNKSFSPNKSTVVDFVTGFILINHLGKLLKKCAIPSIEELRQRCKKKTRQYSAFMVFRCILSPNFKLKYGEASIFYGKLWSKVTPTLKAEMTCLSETVKSKLKENIVFKHYNQDGKSSTDDSMADSTTDANSITTDEASSIEREFSNDSNTFAGDASNEYVDTHFIDHTNPPPLPL</sequence>
<dbReference type="AlphaFoldDB" id="A0A9N8ZY95"/>
<feature type="region of interest" description="Disordered" evidence="1">
    <location>
        <begin position="123"/>
        <end position="162"/>
    </location>
</feature>
<evidence type="ECO:0000256" key="1">
    <source>
        <dbReference type="SAM" id="MobiDB-lite"/>
    </source>
</evidence>
<comment type="caution">
    <text evidence="2">The sequence shown here is derived from an EMBL/GenBank/DDBJ whole genome shotgun (WGS) entry which is preliminary data.</text>
</comment>
<accession>A0A9N8ZY95</accession>
<dbReference type="EMBL" id="CAJVPI010000267">
    <property type="protein sequence ID" value="CAG8510822.1"/>
    <property type="molecule type" value="Genomic_DNA"/>
</dbReference>
<proteinExistence type="predicted"/>
<organism evidence="2 3">
    <name type="scientific">Paraglomus brasilianum</name>
    <dbReference type="NCBI Taxonomy" id="144538"/>
    <lineage>
        <taxon>Eukaryota</taxon>
        <taxon>Fungi</taxon>
        <taxon>Fungi incertae sedis</taxon>
        <taxon>Mucoromycota</taxon>
        <taxon>Glomeromycotina</taxon>
        <taxon>Glomeromycetes</taxon>
        <taxon>Paraglomerales</taxon>
        <taxon>Paraglomeraceae</taxon>
        <taxon>Paraglomus</taxon>
    </lineage>
</organism>
<reference evidence="2" key="1">
    <citation type="submission" date="2021-06" db="EMBL/GenBank/DDBJ databases">
        <authorList>
            <person name="Kallberg Y."/>
            <person name="Tangrot J."/>
            <person name="Rosling A."/>
        </authorList>
    </citation>
    <scope>NUCLEOTIDE SEQUENCE</scope>
    <source>
        <strain evidence="2">BR232B</strain>
    </source>
</reference>
<dbReference type="Proteomes" id="UP000789739">
    <property type="component" value="Unassembled WGS sequence"/>
</dbReference>
<evidence type="ECO:0000313" key="3">
    <source>
        <dbReference type="Proteomes" id="UP000789739"/>
    </source>
</evidence>
<keyword evidence="3" id="KW-1185">Reference proteome</keyword>
<evidence type="ECO:0000313" key="2">
    <source>
        <dbReference type="EMBL" id="CAG8510822.1"/>
    </source>
</evidence>
<protein>
    <submittedName>
        <fullName evidence="2">11505_t:CDS:1</fullName>
    </submittedName>
</protein>
<name>A0A9N8ZY95_9GLOM</name>
<feature type="compositionally biased region" description="Low complexity" evidence="1">
    <location>
        <begin position="128"/>
        <end position="138"/>
    </location>
</feature>